<dbReference type="Gene3D" id="1.10.150.20">
    <property type="entry name" value="5' to 3' exonuclease, C-terminal subdomain"/>
    <property type="match status" value="1"/>
</dbReference>
<sequence>MYKKKRVLLVDGDILAYQIATNNEIETNWGGGLWTLHSDENSCIKQLDAVIDDLGSNLSADDYIVALTDKNNFRKDVLPTYKSNRKAKRKPIVLNAMRKHIMDKHNGVIWKNLEADDVMGIMATEPSPEEERIIVSIDKDMRTIPALLSQDATTVEQIPEKIANYNFMLQVLTGDKVDGYDGIEGVGIKTAEKLIKKYSNVTLLDLWKIVKGIYKDKGYTHAEALQQARVARILRHGEYNKKTGKVKLWQTK</sequence>
<dbReference type="GO" id="GO:0008409">
    <property type="term" value="F:5'-3' exonuclease activity"/>
    <property type="evidence" value="ECO:0007669"/>
    <property type="project" value="InterPro"/>
</dbReference>
<dbReference type="InterPro" id="IPR008918">
    <property type="entry name" value="HhH2"/>
</dbReference>
<dbReference type="Gene3D" id="3.40.50.1010">
    <property type="entry name" value="5'-nuclease"/>
    <property type="match status" value="1"/>
</dbReference>
<dbReference type="InterPro" id="IPR029060">
    <property type="entry name" value="PIN-like_dom_sf"/>
</dbReference>
<dbReference type="SMART" id="SM00279">
    <property type="entry name" value="HhH2"/>
    <property type="match status" value="1"/>
</dbReference>
<evidence type="ECO:0000259" key="3">
    <source>
        <dbReference type="SMART" id="SM00475"/>
    </source>
</evidence>
<dbReference type="EMBL" id="AP013542">
    <property type="protein sequence ID" value="BAQ94143.1"/>
    <property type="molecule type" value="Genomic_DNA"/>
</dbReference>
<dbReference type="InterPro" id="IPR038969">
    <property type="entry name" value="FEN"/>
</dbReference>
<protein>
    <submittedName>
        <fullName evidence="4">Exonuclease</fullName>
    </submittedName>
</protein>
<evidence type="ECO:0000313" key="4">
    <source>
        <dbReference type="EMBL" id="BAQ94143.1"/>
    </source>
</evidence>
<dbReference type="PANTHER" id="PTHR42646:SF4">
    <property type="entry name" value="5'-3' EXONUCLEASE FAMILY PROTEIN"/>
    <property type="match status" value="1"/>
</dbReference>
<dbReference type="GO" id="GO:0033567">
    <property type="term" value="P:DNA replication, Okazaki fragment processing"/>
    <property type="evidence" value="ECO:0007669"/>
    <property type="project" value="InterPro"/>
</dbReference>
<accession>A0A6S4PG42</accession>
<dbReference type="InterPro" id="IPR002421">
    <property type="entry name" value="5-3_exonuclease"/>
</dbReference>
<dbReference type="GeneID" id="55412460"/>
<dbReference type="InterPro" id="IPR020046">
    <property type="entry name" value="5-3_exonucl_a-hlix_arch_N"/>
</dbReference>
<dbReference type="SMART" id="SM00475">
    <property type="entry name" value="53EXOc"/>
    <property type="match status" value="1"/>
</dbReference>
<dbReference type="GO" id="GO:0003677">
    <property type="term" value="F:DNA binding"/>
    <property type="evidence" value="ECO:0007669"/>
    <property type="project" value="InterPro"/>
</dbReference>
<dbReference type="InterPro" id="IPR036279">
    <property type="entry name" value="5-3_exonuclease_C_sf"/>
</dbReference>
<dbReference type="SUPFAM" id="SSF88723">
    <property type="entry name" value="PIN domain-like"/>
    <property type="match status" value="1"/>
</dbReference>
<dbReference type="PANTHER" id="PTHR42646">
    <property type="entry name" value="FLAP ENDONUCLEASE XNI"/>
    <property type="match status" value="1"/>
</dbReference>
<evidence type="ECO:0000256" key="2">
    <source>
        <dbReference type="ARBA" id="ARBA00022801"/>
    </source>
</evidence>
<evidence type="ECO:0000313" key="5">
    <source>
        <dbReference type="Proteomes" id="UP000504827"/>
    </source>
</evidence>
<proteinExistence type="predicted"/>
<keyword evidence="5" id="KW-1185">Reference proteome</keyword>
<evidence type="ECO:0000256" key="1">
    <source>
        <dbReference type="ARBA" id="ARBA00022722"/>
    </source>
</evidence>
<name>A0A6S4PG42_9CAUD</name>
<keyword evidence="1" id="KW-0540">Nuclease</keyword>
<dbReference type="Proteomes" id="UP000504827">
    <property type="component" value="Segment"/>
</dbReference>
<dbReference type="Pfam" id="PF02739">
    <property type="entry name" value="5_3_exonuc_N"/>
    <property type="match status" value="1"/>
</dbReference>
<dbReference type="KEGG" id="vg:55412460"/>
<dbReference type="SUPFAM" id="SSF47807">
    <property type="entry name" value="5' to 3' exonuclease, C-terminal subdomain"/>
    <property type="match status" value="1"/>
</dbReference>
<dbReference type="RefSeq" id="YP_010761230.1">
    <property type="nucleotide sequence ID" value="NC_047702.1"/>
</dbReference>
<reference evidence="4 5" key="1">
    <citation type="journal article" date="2013" name="PLoS Genet.">
        <title>Expanding the Marine Virosphere Using Metagenomics.</title>
        <authorList>
            <person name="Mizuno C.M."/>
            <person name="Rodriguez-Valera F."/>
            <person name="Kimes N.E."/>
            <person name="Ghai R."/>
        </authorList>
    </citation>
    <scope>NUCLEOTIDE SEQUENCE [LARGE SCALE GENOMIC DNA]</scope>
    <source>
        <strain evidence="4">UvMED-CGR-U-MedDCM-OCT-S35-C6</strain>
    </source>
</reference>
<keyword evidence="2" id="KW-0378">Hydrolase</keyword>
<organism evidence="4 5">
    <name type="scientific">uncultured phage_MedDCM-OCT-S35-C6</name>
    <dbReference type="NCBI Taxonomy" id="2741075"/>
    <lineage>
        <taxon>Viruses</taxon>
        <taxon>Duplodnaviria</taxon>
        <taxon>Heunggongvirae</taxon>
        <taxon>Uroviricota</taxon>
        <taxon>Caudoviricetes</taxon>
        <taxon>Autographivirales</taxon>
        <taxon>Pelagivirus</taxon>
        <taxon>Pelagivirus S35C6</taxon>
    </lineage>
</organism>
<feature type="domain" description="5'-3' exonuclease" evidence="3">
    <location>
        <begin position="5"/>
        <end position="249"/>
    </location>
</feature>
<dbReference type="GO" id="GO:0017108">
    <property type="term" value="F:5'-flap endonuclease activity"/>
    <property type="evidence" value="ECO:0007669"/>
    <property type="project" value="InterPro"/>
</dbReference>
<keyword evidence="4" id="KW-0269">Exonuclease</keyword>